<reference evidence="1 2" key="1">
    <citation type="submission" date="2018-01" db="EMBL/GenBank/DDBJ databases">
        <title>Genomic Encyclopedia of Archaeal and Bacterial Type Strains, Phase II (KMG-II): from individual species to whole genera.</title>
        <authorList>
            <person name="Goeker M."/>
        </authorList>
    </citation>
    <scope>NUCLEOTIDE SEQUENCE [LARGE SCALE GENOMIC DNA]</scope>
    <source>
        <strain evidence="1 2">DSM 12048</strain>
    </source>
</reference>
<comment type="caution">
    <text evidence="1">The sequence shown here is derived from an EMBL/GenBank/DDBJ whole genome shotgun (WGS) entry which is preliminary data.</text>
</comment>
<dbReference type="EMBL" id="PRDS01000012">
    <property type="protein sequence ID" value="PPB79500.1"/>
    <property type="molecule type" value="Genomic_DNA"/>
</dbReference>
<accession>A0A2S5JDL3</accession>
<dbReference type="AlphaFoldDB" id="A0A2S5JDL3"/>
<proteinExistence type="predicted"/>
<sequence>MIPGAGEFVYATEPLMRVEGAKTTPENVHAETDRGDFLVSLDRLETMAPAVQSVSLMVSWFGDARLRRSAGA</sequence>
<dbReference type="RefSeq" id="WP_104072650.1">
    <property type="nucleotide sequence ID" value="NZ_PRDS01000012.1"/>
</dbReference>
<gene>
    <name evidence="1" type="ORF">LV82_02782</name>
</gene>
<organism evidence="1 2">
    <name type="scientific">Albidovulum inexpectatum</name>
    <dbReference type="NCBI Taxonomy" id="196587"/>
    <lineage>
        <taxon>Bacteria</taxon>
        <taxon>Pseudomonadati</taxon>
        <taxon>Pseudomonadota</taxon>
        <taxon>Alphaproteobacteria</taxon>
        <taxon>Rhodobacterales</taxon>
        <taxon>Paracoccaceae</taxon>
        <taxon>Albidovulum</taxon>
    </lineage>
</organism>
<name>A0A2S5JDL3_9RHOB</name>
<evidence type="ECO:0000313" key="1">
    <source>
        <dbReference type="EMBL" id="PPB79500.1"/>
    </source>
</evidence>
<dbReference type="Proteomes" id="UP000239736">
    <property type="component" value="Unassembled WGS sequence"/>
</dbReference>
<keyword evidence="2" id="KW-1185">Reference proteome</keyword>
<evidence type="ECO:0000313" key="2">
    <source>
        <dbReference type="Proteomes" id="UP000239736"/>
    </source>
</evidence>
<protein>
    <submittedName>
        <fullName evidence="1">Uncharacterized protein</fullName>
    </submittedName>
</protein>